<dbReference type="OrthoDB" id="1083899at2759"/>
<dbReference type="GeneID" id="108853769"/>
<dbReference type="InterPro" id="IPR005174">
    <property type="entry name" value="KIB1-4_b-propeller"/>
</dbReference>
<dbReference type="Pfam" id="PF00646">
    <property type="entry name" value="F-box"/>
    <property type="match status" value="1"/>
</dbReference>
<dbReference type="Proteomes" id="UP000504610">
    <property type="component" value="Chromosome 4"/>
</dbReference>
<dbReference type="InterPro" id="IPR050942">
    <property type="entry name" value="F-box_BR-signaling"/>
</dbReference>
<sequence length="408" mass="47346">METPNSGSWSELPMDILRFLLERLSFVDIHRAKMVCRNWYLCSKQTVRKRSESPLVMLSSEDDCALFNPEEDRVYKTKRDFSGTRFLANSGNWFLALDSGSNLYIEHAFREKKRINLPPLESIKSELFSLKRVGEKEFNERRVGCFLEKGFSQMVKDLRGLLWVDEGKEEYTVAWFFVKGAEYIAFCKKGEDYYRTVPTRKGVHFMSQGISDMVLRGDFLYVYTTRRYVRLLDLSGQEGFREVTKRSFILPFLPASPQNWDEITYADRLKVSYNIAVTRSGDVLLVESILFKASRSEILPRRMFHLYKTDPNPDSDDILYGENLSFEVHSLGDEALLLDSGITVPADPTLGIEPNSIYFTRHDRVRNFVQEPSCPDICVFNLATKKLTRFPNLSCFFKPKDALWFLPS</sequence>
<reference evidence="2" key="1">
    <citation type="journal article" date="2019" name="Database">
        <title>The radish genome database (RadishGD): an integrated information resource for radish genomics.</title>
        <authorList>
            <person name="Yu H.J."/>
            <person name="Baek S."/>
            <person name="Lee Y.J."/>
            <person name="Cho A."/>
            <person name="Mun J.H."/>
        </authorList>
    </citation>
    <scope>NUCLEOTIDE SEQUENCE [LARGE SCALE GENOMIC DNA]</scope>
    <source>
        <strain evidence="2">cv. WK10039</strain>
    </source>
</reference>
<dbReference type="Pfam" id="PF03478">
    <property type="entry name" value="Beta-prop_KIB1-4"/>
    <property type="match status" value="1"/>
</dbReference>
<evidence type="ECO:0000313" key="3">
    <source>
        <dbReference type="RefSeq" id="XP_018482705.2"/>
    </source>
</evidence>
<keyword evidence="2" id="KW-1185">Reference proteome</keyword>
<dbReference type="RefSeq" id="XP_018482705.2">
    <property type="nucleotide sequence ID" value="XM_018627203.2"/>
</dbReference>
<dbReference type="KEGG" id="rsz:108853769"/>
<dbReference type="PANTHER" id="PTHR44259">
    <property type="entry name" value="OS07G0183000 PROTEIN-RELATED"/>
    <property type="match status" value="1"/>
</dbReference>
<proteinExistence type="predicted"/>
<dbReference type="PROSITE" id="PS50181">
    <property type="entry name" value="FBOX"/>
    <property type="match status" value="1"/>
</dbReference>
<dbReference type="InterPro" id="IPR001810">
    <property type="entry name" value="F-box_dom"/>
</dbReference>
<dbReference type="InterPro" id="IPR036047">
    <property type="entry name" value="F-box-like_dom_sf"/>
</dbReference>
<dbReference type="Gene3D" id="1.20.1280.50">
    <property type="match status" value="1"/>
</dbReference>
<gene>
    <name evidence="3" type="primary">LOC108853769</name>
</gene>
<evidence type="ECO:0000313" key="2">
    <source>
        <dbReference type="Proteomes" id="UP000504610"/>
    </source>
</evidence>
<name>A0A6J0NDU5_RAPSA</name>
<dbReference type="AlphaFoldDB" id="A0A6J0NDU5"/>
<reference evidence="3" key="2">
    <citation type="submission" date="2025-08" db="UniProtKB">
        <authorList>
            <consortium name="RefSeq"/>
        </authorList>
    </citation>
    <scope>IDENTIFICATION</scope>
    <source>
        <tissue evidence="3">Leaf</tissue>
    </source>
</reference>
<dbReference type="PANTHER" id="PTHR44259:SF31">
    <property type="entry name" value="F-BOX FAMILY PROTEIN"/>
    <property type="match status" value="1"/>
</dbReference>
<organism evidence="2 3">
    <name type="scientific">Raphanus sativus</name>
    <name type="common">Radish</name>
    <name type="synonym">Raphanus raphanistrum var. sativus</name>
    <dbReference type="NCBI Taxonomy" id="3726"/>
    <lineage>
        <taxon>Eukaryota</taxon>
        <taxon>Viridiplantae</taxon>
        <taxon>Streptophyta</taxon>
        <taxon>Embryophyta</taxon>
        <taxon>Tracheophyta</taxon>
        <taxon>Spermatophyta</taxon>
        <taxon>Magnoliopsida</taxon>
        <taxon>eudicotyledons</taxon>
        <taxon>Gunneridae</taxon>
        <taxon>Pentapetalae</taxon>
        <taxon>rosids</taxon>
        <taxon>malvids</taxon>
        <taxon>Brassicales</taxon>
        <taxon>Brassicaceae</taxon>
        <taxon>Brassiceae</taxon>
        <taxon>Raphanus</taxon>
    </lineage>
</organism>
<protein>
    <submittedName>
        <fullName evidence="3">F-box protein At5g25290-like</fullName>
    </submittedName>
</protein>
<accession>A0A6J0NDU5</accession>
<evidence type="ECO:0000259" key="1">
    <source>
        <dbReference type="PROSITE" id="PS50181"/>
    </source>
</evidence>
<dbReference type="SUPFAM" id="SSF81383">
    <property type="entry name" value="F-box domain"/>
    <property type="match status" value="1"/>
</dbReference>
<feature type="domain" description="F-box" evidence="1">
    <location>
        <begin position="6"/>
        <end position="40"/>
    </location>
</feature>